<dbReference type="SUPFAM" id="SSF50729">
    <property type="entry name" value="PH domain-like"/>
    <property type="match status" value="1"/>
</dbReference>
<dbReference type="Proteomes" id="UP000009138">
    <property type="component" value="Unassembled WGS sequence"/>
</dbReference>
<dbReference type="eggNOG" id="KOG0932">
    <property type="taxonomic scope" value="Eukaryota"/>
</dbReference>
<feature type="domain" description="SEC7" evidence="4">
    <location>
        <begin position="200"/>
        <end position="361"/>
    </location>
</feature>
<feature type="coiled-coil region" evidence="1">
    <location>
        <begin position="552"/>
        <end position="579"/>
    </location>
</feature>
<feature type="compositionally biased region" description="Acidic residues" evidence="2">
    <location>
        <begin position="182"/>
        <end position="195"/>
    </location>
</feature>
<dbReference type="SMART" id="SM00233">
    <property type="entry name" value="PH"/>
    <property type="match status" value="1"/>
</dbReference>
<accession>I1BQ29</accession>
<dbReference type="SMART" id="SM00222">
    <property type="entry name" value="Sec7"/>
    <property type="match status" value="1"/>
</dbReference>
<dbReference type="InterPro" id="IPR000904">
    <property type="entry name" value="Sec7_dom"/>
</dbReference>
<evidence type="ECO:0000313" key="6">
    <source>
        <dbReference type="Proteomes" id="UP000009138"/>
    </source>
</evidence>
<reference evidence="5 6" key="1">
    <citation type="journal article" date="2009" name="PLoS Genet.">
        <title>Genomic analysis of the basal lineage fungus Rhizopus oryzae reveals a whole-genome duplication.</title>
        <authorList>
            <person name="Ma L.-J."/>
            <person name="Ibrahim A.S."/>
            <person name="Skory C."/>
            <person name="Grabherr M.G."/>
            <person name="Burger G."/>
            <person name="Butler M."/>
            <person name="Elias M."/>
            <person name="Idnurm A."/>
            <person name="Lang B.F."/>
            <person name="Sone T."/>
            <person name="Abe A."/>
            <person name="Calvo S.E."/>
            <person name="Corrochano L.M."/>
            <person name="Engels R."/>
            <person name="Fu J."/>
            <person name="Hansberg W."/>
            <person name="Kim J.-M."/>
            <person name="Kodira C.D."/>
            <person name="Koehrsen M.J."/>
            <person name="Liu B."/>
            <person name="Miranda-Saavedra D."/>
            <person name="O'Leary S."/>
            <person name="Ortiz-Castellanos L."/>
            <person name="Poulter R."/>
            <person name="Rodriguez-Romero J."/>
            <person name="Ruiz-Herrera J."/>
            <person name="Shen Y.-Q."/>
            <person name="Zeng Q."/>
            <person name="Galagan J."/>
            <person name="Birren B.W."/>
            <person name="Cuomo C.A."/>
            <person name="Wickes B.L."/>
        </authorList>
    </citation>
    <scope>NUCLEOTIDE SEQUENCE [LARGE SCALE GENOMIC DNA]</scope>
    <source>
        <strain evidence="6">RA 99-880 / ATCC MYA-4621 / FGSC 9543 / NRRL 43880</strain>
    </source>
</reference>
<dbReference type="PROSITE" id="PS50190">
    <property type="entry name" value="SEC7"/>
    <property type="match status" value="1"/>
</dbReference>
<evidence type="ECO:0000259" key="3">
    <source>
        <dbReference type="PROSITE" id="PS50003"/>
    </source>
</evidence>
<gene>
    <name evidence="5" type="ORF">RO3G_03013</name>
</gene>
<organism evidence="5 6">
    <name type="scientific">Rhizopus delemar (strain RA 99-880 / ATCC MYA-4621 / FGSC 9543 / NRRL 43880)</name>
    <name type="common">Mucormycosis agent</name>
    <name type="synonym">Rhizopus arrhizus var. delemar</name>
    <dbReference type="NCBI Taxonomy" id="246409"/>
    <lineage>
        <taxon>Eukaryota</taxon>
        <taxon>Fungi</taxon>
        <taxon>Fungi incertae sedis</taxon>
        <taxon>Mucoromycota</taxon>
        <taxon>Mucoromycotina</taxon>
        <taxon>Mucoromycetes</taxon>
        <taxon>Mucorales</taxon>
        <taxon>Mucorineae</taxon>
        <taxon>Rhizopodaceae</taxon>
        <taxon>Rhizopus</taxon>
    </lineage>
</organism>
<dbReference type="VEuPathDB" id="FungiDB:RO3G_03013"/>
<dbReference type="GO" id="GO:0032012">
    <property type="term" value="P:regulation of ARF protein signal transduction"/>
    <property type="evidence" value="ECO:0007669"/>
    <property type="project" value="InterPro"/>
</dbReference>
<keyword evidence="1" id="KW-0175">Coiled coil</keyword>
<name>I1BQ29_RHIO9</name>
<dbReference type="InterPro" id="IPR041681">
    <property type="entry name" value="PH_9"/>
</dbReference>
<dbReference type="EMBL" id="CH476733">
    <property type="protein sequence ID" value="EIE78309.1"/>
    <property type="molecule type" value="Genomic_DNA"/>
</dbReference>
<dbReference type="OMA" id="TISHWIP"/>
<proteinExistence type="predicted"/>
<dbReference type="InParanoid" id="I1BQ29"/>
<dbReference type="OrthoDB" id="2157641at2759"/>
<dbReference type="STRING" id="246409.I1BQ29"/>
<dbReference type="GO" id="GO:0005085">
    <property type="term" value="F:guanyl-nucleotide exchange factor activity"/>
    <property type="evidence" value="ECO:0007669"/>
    <property type="project" value="InterPro"/>
</dbReference>
<protein>
    <recommendedName>
        <fullName evidence="7">PH domain-containing protein</fullName>
    </recommendedName>
</protein>
<dbReference type="PROSITE" id="PS50003">
    <property type="entry name" value="PH_DOMAIN"/>
    <property type="match status" value="1"/>
</dbReference>
<dbReference type="Pfam" id="PF01369">
    <property type="entry name" value="Sec7"/>
    <property type="match status" value="1"/>
</dbReference>
<dbReference type="SUPFAM" id="SSF48425">
    <property type="entry name" value="Sec7 domain"/>
    <property type="match status" value="1"/>
</dbReference>
<dbReference type="InterPro" id="IPR011993">
    <property type="entry name" value="PH-like_dom_sf"/>
</dbReference>
<dbReference type="FunCoup" id="I1BQ29">
    <property type="interactions" value="25"/>
</dbReference>
<sequence>MDDDSIYSTFTNKDQISLESLDSFNTVQESIDDSDDDDTFVDADGFSQEDLELLEKKMVTDHTLAKRLSGGHFGSAGGLVASIQPEKLKIPADDELGQSLLNWKRQSDHRLSHLIRTSLVIEQDYQNISEEEVENDKTVVRKEAEKMLNGEVKQEKLFTNDVWITHHNISLSEIPQVNNNEEQVEESKETEEEEEEKKAKEIGRSLWKGQEESKIVSKERMAEWLGQDKRLNSLVLTYYMQCFTFSDMRLDAAFRKLCSKLYFKAEAQQIDRILEAFAHQYWDCNKSCLLGSADLHVAQGKHVRMTRSEFVRNTMSTVLEQREHSKNSQWEAEVEQYLKKSVNSMIRKSGIIDRNISEELLLVQPRSKCVDNDELSLHCKEGVVTRKHLLENASQKAKHREWKECYLEVKNGELWMYQEEQQQQQLQVPQDLLKRPHVAQFNNKYAFTGKIPLNHTLSNPLPPPGYNRQRPHVFAIQQSDGGVYLFQTTSVKETQEWVSVCNYWAARTSKEPLSGGVSNMEYGWGDSSGMIHDWMPPTATMVSSQLCEKEQYQVLQNYLNELNNEINDHRDKKAKLLIKFPVKSNNCQKVMANWEARAKYLLHEIIKYQNYCDALEKNMPNDDVVEEEEEEEEEEGKLLITAEEEKLIYQTTQVDLFKEINQELHFNL</sequence>
<dbReference type="RefSeq" id="XP_067513705.1">
    <property type="nucleotide sequence ID" value="XM_067657604.1"/>
</dbReference>
<feature type="domain" description="PH" evidence="3">
    <location>
        <begin position="383"/>
        <end position="506"/>
    </location>
</feature>
<evidence type="ECO:0000256" key="1">
    <source>
        <dbReference type="SAM" id="Coils"/>
    </source>
</evidence>
<keyword evidence="6" id="KW-1185">Reference proteome</keyword>
<evidence type="ECO:0000313" key="5">
    <source>
        <dbReference type="EMBL" id="EIE78309.1"/>
    </source>
</evidence>
<evidence type="ECO:0000259" key="4">
    <source>
        <dbReference type="PROSITE" id="PS50190"/>
    </source>
</evidence>
<dbReference type="InterPro" id="IPR035999">
    <property type="entry name" value="Sec7_dom_sf"/>
</dbReference>
<dbReference type="InterPro" id="IPR001849">
    <property type="entry name" value="PH_domain"/>
</dbReference>
<dbReference type="AlphaFoldDB" id="I1BQ29"/>
<evidence type="ECO:0000256" key="2">
    <source>
        <dbReference type="SAM" id="MobiDB-lite"/>
    </source>
</evidence>
<dbReference type="PANTHER" id="PTHR10663:SF373">
    <property type="entry name" value="PH AND SEC7 DOMAIN-CONTAINING PROTEIN C11E3.11C"/>
    <property type="match status" value="1"/>
</dbReference>
<dbReference type="PANTHER" id="PTHR10663">
    <property type="entry name" value="GUANYL-NUCLEOTIDE EXCHANGE FACTOR"/>
    <property type="match status" value="1"/>
</dbReference>
<dbReference type="Gene3D" id="2.30.29.30">
    <property type="entry name" value="Pleckstrin-homology domain (PH domain)/Phosphotyrosine-binding domain (PTB)"/>
    <property type="match status" value="1"/>
</dbReference>
<dbReference type="Gene3D" id="1.10.1000.11">
    <property type="entry name" value="Arf Nucleotide-binding Site Opener,domain 2"/>
    <property type="match status" value="1"/>
</dbReference>
<evidence type="ECO:0008006" key="7">
    <source>
        <dbReference type="Google" id="ProtNLM"/>
    </source>
</evidence>
<dbReference type="InterPro" id="IPR023394">
    <property type="entry name" value="Sec7_C_sf"/>
</dbReference>
<dbReference type="Pfam" id="PF15410">
    <property type="entry name" value="PH_9"/>
    <property type="match status" value="1"/>
</dbReference>
<dbReference type="GeneID" id="93609985"/>
<feature type="region of interest" description="Disordered" evidence="2">
    <location>
        <begin position="176"/>
        <end position="203"/>
    </location>
</feature>